<protein>
    <submittedName>
        <fullName evidence="2">Uncharacterized protein</fullName>
    </submittedName>
</protein>
<reference evidence="2 3" key="1">
    <citation type="journal article" date="2013" name="Int. J. Syst. Evol. Microbiol.">
        <title>Kordia antarctica sp. nov., isolated from Antarctic seawater.</title>
        <authorList>
            <person name="Baek K."/>
            <person name="Choi A."/>
            <person name="Kang I."/>
            <person name="Lee K."/>
            <person name="Cho J.C."/>
        </authorList>
    </citation>
    <scope>NUCLEOTIDE SEQUENCE [LARGE SCALE GENOMIC DNA]</scope>
    <source>
        <strain evidence="2 3">IMCC3317</strain>
    </source>
</reference>
<keyword evidence="1" id="KW-0175">Coiled coil</keyword>
<evidence type="ECO:0000313" key="3">
    <source>
        <dbReference type="Proteomes" id="UP000464657"/>
    </source>
</evidence>
<evidence type="ECO:0000313" key="2">
    <source>
        <dbReference type="EMBL" id="QHI35942.1"/>
    </source>
</evidence>
<dbReference type="AlphaFoldDB" id="A0A7L4ZH17"/>
<accession>A0A7L4ZH17</accession>
<gene>
    <name evidence="2" type="ORF">IMCC3317_12900</name>
</gene>
<sequence length="187" mass="21377">MTTKNTSKSASTNSSKAINEKDLITNFLTNLEELHKEASKIQANLQQDANEKIQAANETYKKVYESEQKSLSDYMQKSQKSTSDSGNDEYEAYCKANKSFFKKLNDAQENFRNTHTKINEDFSEKFQSKHKGLLKDYIKVYREYNTSMMDVLSKSVQSNNPNEVIKACQSMISVSQDALVKGIHLEQ</sequence>
<evidence type="ECO:0000256" key="1">
    <source>
        <dbReference type="SAM" id="Coils"/>
    </source>
</evidence>
<name>A0A7L4ZH17_9FLAO</name>
<organism evidence="2 3">
    <name type="scientific">Kordia antarctica</name>
    <dbReference type="NCBI Taxonomy" id="1218801"/>
    <lineage>
        <taxon>Bacteria</taxon>
        <taxon>Pseudomonadati</taxon>
        <taxon>Bacteroidota</taxon>
        <taxon>Flavobacteriia</taxon>
        <taxon>Flavobacteriales</taxon>
        <taxon>Flavobacteriaceae</taxon>
        <taxon>Kordia</taxon>
    </lineage>
</organism>
<feature type="coiled-coil region" evidence="1">
    <location>
        <begin position="24"/>
        <end position="51"/>
    </location>
</feature>
<proteinExistence type="predicted"/>
<keyword evidence="3" id="KW-1185">Reference proteome</keyword>
<dbReference type="EMBL" id="CP019288">
    <property type="protein sequence ID" value="QHI35942.1"/>
    <property type="molecule type" value="Genomic_DNA"/>
</dbReference>
<dbReference type="RefSeq" id="WP_160128668.1">
    <property type="nucleotide sequence ID" value="NZ_CP019288.1"/>
</dbReference>
<dbReference type="Proteomes" id="UP000464657">
    <property type="component" value="Chromosome"/>
</dbReference>
<dbReference type="KEGG" id="kan:IMCC3317_12900"/>